<comment type="caution">
    <text evidence="1">The sequence shown here is derived from an EMBL/GenBank/DDBJ whole genome shotgun (WGS) entry which is preliminary data.</text>
</comment>
<dbReference type="EMBL" id="CAKLPY010000002">
    <property type="protein sequence ID" value="CAH0996200.1"/>
    <property type="molecule type" value="Genomic_DNA"/>
</dbReference>
<sequence length="114" mass="12949">MVTNTKNTIEFTTRSGKDAMIVENPINGQKVDLMPLFNYMESKKDWYDEEVAQPTILANVVESIMEHQHDLLTEVSEEAKEGVILSSEILLNYTLAVQNANNLVKVFKTMTINK</sequence>
<organism evidence="1 2">
    <name type="scientific">Emticicia aquatica</name>
    <dbReference type="NCBI Taxonomy" id="1681835"/>
    <lineage>
        <taxon>Bacteria</taxon>
        <taxon>Pseudomonadati</taxon>
        <taxon>Bacteroidota</taxon>
        <taxon>Cytophagia</taxon>
        <taxon>Cytophagales</taxon>
        <taxon>Leadbetterellaceae</taxon>
        <taxon>Emticicia</taxon>
    </lineage>
</organism>
<keyword evidence="2" id="KW-1185">Reference proteome</keyword>
<dbReference type="RefSeq" id="WP_238806766.1">
    <property type="nucleotide sequence ID" value="NZ_CAKLPY010000002.1"/>
</dbReference>
<name>A0ABN8EX55_9BACT</name>
<protein>
    <submittedName>
        <fullName evidence="1">Uncharacterized protein</fullName>
    </submittedName>
</protein>
<evidence type="ECO:0000313" key="2">
    <source>
        <dbReference type="Proteomes" id="UP000837932"/>
    </source>
</evidence>
<reference evidence="1" key="1">
    <citation type="submission" date="2021-12" db="EMBL/GenBank/DDBJ databases">
        <authorList>
            <person name="Rodrigo-Torres L."/>
            <person name="Arahal R. D."/>
            <person name="Lucena T."/>
        </authorList>
    </citation>
    <scope>NUCLEOTIDE SEQUENCE</scope>
    <source>
        <strain evidence="1">CECT 8858</strain>
    </source>
</reference>
<gene>
    <name evidence="1" type="ORF">EMA8858_02330</name>
</gene>
<dbReference type="Proteomes" id="UP000837932">
    <property type="component" value="Unassembled WGS sequence"/>
</dbReference>
<accession>A0ABN8EX55</accession>
<proteinExistence type="predicted"/>
<evidence type="ECO:0000313" key="1">
    <source>
        <dbReference type="EMBL" id="CAH0996200.1"/>
    </source>
</evidence>